<dbReference type="InterPro" id="IPR001054">
    <property type="entry name" value="A/G_cyclase"/>
</dbReference>
<proteinExistence type="predicted"/>
<reference evidence="2 3" key="1">
    <citation type="journal article" date="2016" name="Nat. Commun.">
        <title>Thousands of microbial genomes shed light on interconnected biogeochemical processes in an aquifer system.</title>
        <authorList>
            <person name="Anantharaman K."/>
            <person name="Brown C.T."/>
            <person name="Hug L.A."/>
            <person name="Sharon I."/>
            <person name="Castelle C.J."/>
            <person name="Probst A.J."/>
            <person name="Thomas B.C."/>
            <person name="Singh A."/>
            <person name="Wilkins M.J."/>
            <person name="Karaoz U."/>
            <person name="Brodie E.L."/>
            <person name="Williams K.H."/>
            <person name="Hubbard S.S."/>
            <person name="Banfield J.F."/>
        </authorList>
    </citation>
    <scope>NUCLEOTIDE SEQUENCE [LARGE SCALE GENOMIC DNA]</scope>
</reference>
<evidence type="ECO:0000313" key="2">
    <source>
        <dbReference type="EMBL" id="OGY20966.1"/>
    </source>
</evidence>
<dbReference type="Gene3D" id="3.30.70.1230">
    <property type="entry name" value="Nucleotide cyclase"/>
    <property type="match status" value="1"/>
</dbReference>
<dbReference type="EMBL" id="MHCN01000019">
    <property type="protein sequence ID" value="OGY20966.1"/>
    <property type="molecule type" value="Genomic_DNA"/>
</dbReference>
<dbReference type="GO" id="GO:0004016">
    <property type="term" value="F:adenylate cyclase activity"/>
    <property type="evidence" value="ECO:0007669"/>
    <property type="project" value="UniProtKB-ARBA"/>
</dbReference>
<name>A0A1G1VZX5_9BACT</name>
<organism evidence="2 3">
    <name type="scientific">Candidatus Woykebacteria bacterium GWA1_44_8</name>
    <dbReference type="NCBI Taxonomy" id="1802591"/>
    <lineage>
        <taxon>Bacteria</taxon>
        <taxon>Candidatus Woykeibacteriota</taxon>
    </lineage>
</organism>
<protein>
    <recommendedName>
        <fullName evidence="1">Guanylate cyclase domain-containing protein</fullName>
    </recommendedName>
</protein>
<dbReference type="InterPro" id="IPR050697">
    <property type="entry name" value="Adenylyl/Guanylyl_Cyclase_3/4"/>
</dbReference>
<dbReference type="AlphaFoldDB" id="A0A1G1VZX5"/>
<dbReference type="CDD" id="cd07302">
    <property type="entry name" value="CHD"/>
    <property type="match status" value="1"/>
</dbReference>
<dbReference type="GO" id="GO:0035556">
    <property type="term" value="P:intracellular signal transduction"/>
    <property type="evidence" value="ECO:0007669"/>
    <property type="project" value="InterPro"/>
</dbReference>
<accession>A0A1G1VZX5</accession>
<sequence>MSAAADLRTILFTDMNSFTAVTQKLGDLVAQDLVRIHNEIVREALRLYHGTEIKHTGDGIMAAFVSASKAIKCAVRIQQMLVSYNDNTDKEIIVRIGINAGEPIVEENDLFGTSVQLAARLCKNAGGGEILVSDVVRQLVAGKKIRFVDRGNMLFHGFDEPTRVYEIQWYDGKTQSTKQHNS</sequence>
<dbReference type="STRING" id="1802591.A2113_01530"/>
<dbReference type="InterPro" id="IPR029787">
    <property type="entry name" value="Nucleotide_cyclase"/>
</dbReference>
<dbReference type="GO" id="GO:0006171">
    <property type="term" value="P:cAMP biosynthetic process"/>
    <property type="evidence" value="ECO:0007669"/>
    <property type="project" value="TreeGrafter"/>
</dbReference>
<evidence type="ECO:0000313" key="3">
    <source>
        <dbReference type="Proteomes" id="UP000176299"/>
    </source>
</evidence>
<dbReference type="SUPFAM" id="SSF55073">
    <property type="entry name" value="Nucleotide cyclase"/>
    <property type="match status" value="1"/>
</dbReference>
<dbReference type="Proteomes" id="UP000176299">
    <property type="component" value="Unassembled WGS sequence"/>
</dbReference>
<gene>
    <name evidence="2" type="ORF">A2113_01530</name>
</gene>
<dbReference type="Pfam" id="PF00211">
    <property type="entry name" value="Guanylate_cyc"/>
    <property type="match status" value="1"/>
</dbReference>
<dbReference type="PANTHER" id="PTHR43081:SF19">
    <property type="entry name" value="PH-SENSITIVE ADENYLATE CYCLASE RV1264"/>
    <property type="match status" value="1"/>
</dbReference>
<feature type="domain" description="Guanylate cyclase" evidence="1">
    <location>
        <begin position="9"/>
        <end position="122"/>
    </location>
</feature>
<comment type="caution">
    <text evidence="2">The sequence shown here is derived from an EMBL/GenBank/DDBJ whole genome shotgun (WGS) entry which is preliminary data.</text>
</comment>
<dbReference type="PANTHER" id="PTHR43081">
    <property type="entry name" value="ADENYLATE CYCLASE, TERMINAL-DIFFERENTIATION SPECIFIC-RELATED"/>
    <property type="match status" value="1"/>
</dbReference>
<evidence type="ECO:0000259" key="1">
    <source>
        <dbReference type="PROSITE" id="PS50125"/>
    </source>
</evidence>
<dbReference type="PROSITE" id="PS50125">
    <property type="entry name" value="GUANYLATE_CYCLASE_2"/>
    <property type="match status" value="1"/>
</dbReference>